<comment type="similarity">
    <text evidence="6">Belongs to the endonuclease V family.</text>
</comment>
<dbReference type="GO" id="GO:0006281">
    <property type="term" value="P:DNA repair"/>
    <property type="evidence" value="ECO:0007669"/>
    <property type="project" value="UniProtKB-UniRule"/>
</dbReference>
<sequence>MNEKKYYPNKSKQVFIDRLSTSDYGMYNDEPFTGIIETISPEEYIRETFVNRKLHGVVFNISEEFFSIIVYIYNQSRYTFHIYKNSSKTFPDKLYTVYDLDTLDLIMDYKILDDTSKRLHYEGYSFTREDLDYDKKIKDNSDVVKNYEDTKDVFTRLDLFVHTYWDNPFNLTKELNRERAGKTLYGYLVQESMKETLGYTVPDDFMEKYVLQNELAEKIVEQDDIPDSIKYIGGISVAYNDIDQKMVSAIVVMNIETQEIVDQAFYESEDVTLHIPDLFAYNEVPVVLKAFEKLNIKPHLIFCDGHGIEHPKNMGLATHLGIELNIPTIGCPKKRLVGYYDKATLGNSRGDTQELLFDDKIVGKALRTLENNNPLYVSIGHKISLETAVNWVLKMTINTRVPFIVQEAINITEQLMPKRIRYDFLDDEENQYGIII</sequence>
<comment type="catalytic activity">
    <reaction evidence="6">
        <text>Endonucleolytic cleavage at apurinic or apyrimidinic sites to products with a 5'-phosphate.</text>
        <dbReference type="EC" id="3.1.21.7"/>
    </reaction>
</comment>
<dbReference type="GO" id="GO:0005737">
    <property type="term" value="C:cytoplasm"/>
    <property type="evidence" value="ECO:0007669"/>
    <property type="project" value="UniProtKB-SubCell"/>
</dbReference>
<dbReference type="InterPro" id="IPR007581">
    <property type="entry name" value="Endonuclease-V"/>
</dbReference>
<keyword evidence="6" id="KW-0234">DNA repair</keyword>
<evidence type="ECO:0000256" key="1">
    <source>
        <dbReference type="ARBA" id="ARBA00004496"/>
    </source>
</evidence>
<keyword evidence="5 6" id="KW-0378">Hydrolase</keyword>
<dbReference type="Pfam" id="PF04493">
    <property type="entry name" value="Endonuclease_5"/>
    <property type="match status" value="1"/>
</dbReference>
<accession>A0A9X2ZIS6</accession>
<comment type="subcellular location">
    <subcellularLocation>
        <location evidence="1 6">Cytoplasm</location>
    </subcellularLocation>
</comment>
<dbReference type="AlphaFoldDB" id="A0A9X2ZIS6"/>
<dbReference type="RefSeq" id="WP_264286147.1">
    <property type="nucleotide sequence ID" value="NZ_JAOZEV010000003.1"/>
</dbReference>
<dbReference type="CDD" id="cd06559">
    <property type="entry name" value="Endonuclease_V"/>
    <property type="match status" value="1"/>
</dbReference>
<proteinExistence type="inferred from homology"/>
<evidence type="ECO:0000256" key="6">
    <source>
        <dbReference type="HAMAP-Rule" id="MF_00801"/>
    </source>
</evidence>
<evidence type="ECO:0000256" key="5">
    <source>
        <dbReference type="ARBA" id="ARBA00022801"/>
    </source>
</evidence>
<reference evidence="7" key="1">
    <citation type="submission" date="2022-10" db="EMBL/GenBank/DDBJ databases">
        <title>Two novel species of Flavobacterium.</title>
        <authorList>
            <person name="Liu Q."/>
            <person name="Xin Y.-H."/>
        </authorList>
    </citation>
    <scope>NUCLEOTIDE SEQUENCE</scope>
    <source>
        <strain evidence="7">LS1R47</strain>
    </source>
</reference>
<keyword evidence="6" id="KW-0227">DNA damage</keyword>
<evidence type="ECO:0000313" key="8">
    <source>
        <dbReference type="Proteomes" id="UP001151133"/>
    </source>
</evidence>
<keyword evidence="3 6" id="KW-0540">Nuclease</keyword>
<keyword evidence="4 6" id="KW-0255">Endonuclease</keyword>
<comment type="caution">
    <text evidence="7">The sequence shown here is derived from an EMBL/GenBank/DDBJ whole genome shotgun (WGS) entry which is preliminary data.</text>
</comment>
<gene>
    <name evidence="6" type="primary">nfi</name>
    <name evidence="7" type="ORF">OIU80_06040</name>
</gene>
<dbReference type="PANTHER" id="PTHR28511:SF1">
    <property type="entry name" value="ENDONUCLEASE V"/>
    <property type="match status" value="1"/>
</dbReference>
<dbReference type="GO" id="GO:0043737">
    <property type="term" value="F:deoxyribonuclease V activity"/>
    <property type="evidence" value="ECO:0007669"/>
    <property type="project" value="UniProtKB-UniRule"/>
</dbReference>
<evidence type="ECO:0000256" key="2">
    <source>
        <dbReference type="ARBA" id="ARBA00022490"/>
    </source>
</evidence>
<comment type="caution">
    <text evidence="6">Lacks conserved residue(s) required for the propagation of feature annotation.</text>
</comment>
<dbReference type="EMBL" id="JAOZEV010000003">
    <property type="protein sequence ID" value="MCV9931839.1"/>
    <property type="molecule type" value="Genomic_DNA"/>
</dbReference>
<dbReference type="PANTHER" id="PTHR28511">
    <property type="entry name" value="ENDONUCLEASE V"/>
    <property type="match status" value="1"/>
</dbReference>
<dbReference type="GO" id="GO:0016891">
    <property type="term" value="F:RNA endonuclease activity producing 5'-phosphomonoesters, hydrolytic mechanism"/>
    <property type="evidence" value="ECO:0007669"/>
    <property type="project" value="TreeGrafter"/>
</dbReference>
<evidence type="ECO:0000313" key="7">
    <source>
        <dbReference type="EMBL" id="MCV9931839.1"/>
    </source>
</evidence>
<dbReference type="Proteomes" id="UP001151133">
    <property type="component" value="Unassembled WGS sequence"/>
</dbReference>
<name>A0A9X2ZIS6_9FLAO</name>
<dbReference type="GO" id="GO:0003727">
    <property type="term" value="F:single-stranded RNA binding"/>
    <property type="evidence" value="ECO:0007669"/>
    <property type="project" value="TreeGrafter"/>
</dbReference>
<dbReference type="HAMAP" id="MF_00801">
    <property type="entry name" value="Endonuclease_5"/>
    <property type="match status" value="1"/>
</dbReference>
<keyword evidence="8" id="KW-1185">Reference proteome</keyword>
<evidence type="ECO:0000256" key="3">
    <source>
        <dbReference type="ARBA" id="ARBA00022722"/>
    </source>
</evidence>
<organism evidence="7 8">
    <name type="scientific">Flavobacterium frigoritolerans</name>
    <dbReference type="NCBI Taxonomy" id="2987686"/>
    <lineage>
        <taxon>Bacteria</taxon>
        <taxon>Pseudomonadati</taxon>
        <taxon>Bacteroidota</taxon>
        <taxon>Flavobacteriia</taxon>
        <taxon>Flavobacteriales</taxon>
        <taxon>Flavobacteriaceae</taxon>
        <taxon>Flavobacterium</taxon>
    </lineage>
</organism>
<comment type="function">
    <text evidence="6">DNA repair enzyme involved in the repair of deaminated bases. Selectively cleaves double-stranded DNA at the second phosphodiester bond 3' to a deoxyinosine leaving behind the intact lesion on the nicked DNA.</text>
</comment>
<dbReference type="EC" id="3.1.21.7" evidence="6"/>
<protein>
    <recommendedName>
        <fullName evidence="6">Endonuclease V</fullName>
        <ecNumber evidence="6">3.1.21.7</ecNumber>
    </recommendedName>
    <alternativeName>
        <fullName evidence="6">Deoxyinosine 3'endonuclease</fullName>
    </alternativeName>
    <alternativeName>
        <fullName evidence="6">Deoxyribonuclease V</fullName>
        <shortName evidence="6">DNase V</shortName>
    </alternativeName>
</protein>
<keyword evidence="2 6" id="KW-0963">Cytoplasm</keyword>
<evidence type="ECO:0000256" key="4">
    <source>
        <dbReference type="ARBA" id="ARBA00022759"/>
    </source>
</evidence>
<dbReference type="Gene3D" id="3.30.2170.10">
    <property type="entry name" value="archaeoglobus fulgidus dsm 4304 superfamily"/>
    <property type="match status" value="1"/>
</dbReference>